<gene>
    <name evidence="1" type="ORF">METZ01_LOCUS472388</name>
</gene>
<dbReference type="EMBL" id="UINC01200583">
    <property type="protein sequence ID" value="SVE19534.1"/>
    <property type="molecule type" value="Genomic_DNA"/>
</dbReference>
<organism evidence="1">
    <name type="scientific">marine metagenome</name>
    <dbReference type="NCBI Taxonomy" id="408172"/>
    <lineage>
        <taxon>unclassified sequences</taxon>
        <taxon>metagenomes</taxon>
        <taxon>ecological metagenomes</taxon>
    </lineage>
</organism>
<protein>
    <submittedName>
        <fullName evidence="1">Uncharacterized protein</fullName>
    </submittedName>
</protein>
<feature type="non-terminal residue" evidence="1">
    <location>
        <position position="1"/>
    </location>
</feature>
<feature type="non-terminal residue" evidence="1">
    <location>
        <position position="95"/>
    </location>
</feature>
<proteinExistence type="predicted"/>
<accession>A0A383BI10</accession>
<evidence type="ECO:0000313" key="1">
    <source>
        <dbReference type="EMBL" id="SVE19534.1"/>
    </source>
</evidence>
<sequence>VGKFETIYDLLHISNISISDIHNIRSFVSVNKESGTNLMLTNYKVERWITDEGSSSGMASIWLDNIIEPQNVNNMNYDDLYSVPNLTPIDVTAVL</sequence>
<reference evidence="1" key="1">
    <citation type="submission" date="2018-05" db="EMBL/GenBank/DDBJ databases">
        <authorList>
            <person name="Lanie J.A."/>
            <person name="Ng W.-L."/>
            <person name="Kazmierczak K.M."/>
            <person name="Andrzejewski T.M."/>
            <person name="Davidsen T.M."/>
            <person name="Wayne K.J."/>
            <person name="Tettelin H."/>
            <person name="Glass J.I."/>
            <person name="Rusch D."/>
            <person name="Podicherti R."/>
            <person name="Tsui H.-C.T."/>
            <person name="Winkler M.E."/>
        </authorList>
    </citation>
    <scope>NUCLEOTIDE SEQUENCE</scope>
</reference>
<name>A0A383BI10_9ZZZZ</name>
<dbReference type="AlphaFoldDB" id="A0A383BI10"/>